<dbReference type="SMART" id="SM00401">
    <property type="entry name" value="ZnF_GATA"/>
    <property type="match status" value="1"/>
</dbReference>
<protein>
    <recommendedName>
        <fullName evidence="6">GATA-type domain-containing protein</fullName>
    </recommendedName>
</protein>
<evidence type="ECO:0000313" key="8">
    <source>
        <dbReference type="Proteomes" id="UP000736672"/>
    </source>
</evidence>
<evidence type="ECO:0000256" key="4">
    <source>
        <dbReference type="PROSITE-ProRule" id="PRU00094"/>
    </source>
</evidence>
<dbReference type="SUPFAM" id="SSF57716">
    <property type="entry name" value="Glucocorticoid receptor-like (DNA-binding domain)"/>
    <property type="match status" value="1"/>
</dbReference>
<reference evidence="7" key="1">
    <citation type="journal article" date="2021" name="Nat. Commun.">
        <title>Genetic determinants of endophytism in the Arabidopsis root mycobiome.</title>
        <authorList>
            <person name="Mesny F."/>
            <person name="Miyauchi S."/>
            <person name="Thiergart T."/>
            <person name="Pickel B."/>
            <person name="Atanasova L."/>
            <person name="Karlsson M."/>
            <person name="Huettel B."/>
            <person name="Barry K.W."/>
            <person name="Haridas S."/>
            <person name="Chen C."/>
            <person name="Bauer D."/>
            <person name="Andreopoulos W."/>
            <person name="Pangilinan J."/>
            <person name="LaButti K."/>
            <person name="Riley R."/>
            <person name="Lipzen A."/>
            <person name="Clum A."/>
            <person name="Drula E."/>
            <person name="Henrissat B."/>
            <person name="Kohler A."/>
            <person name="Grigoriev I.V."/>
            <person name="Martin F.M."/>
            <person name="Hacquard S."/>
        </authorList>
    </citation>
    <scope>NUCLEOTIDE SEQUENCE</scope>
    <source>
        <strain evidence="7">FSSC 5 MPI-SDFR-AT-0091</strain>
    </source>
</reference>
<proteinExistence type="predicted"/>
<dbReference type="EMBL" id="JAGTJS010000018">
    <property type="protein sequence ID" value="KAH7243754.1"/>
    <property type="molecule type" value="Genomic_DNA"/>
</dbReference>
<accession>A0A9P9GQ99</accession>
<feature type="region of interest" description="Disordered" evidence="5">
    <location>
        <begin position="236"/>
        <end position="291"/>
    </location>
</feature>
<evidence type="ECO:0000256" key="3">
    <source>
        <dbReference type="ARBA" id="ARBA00022833"/>
    </source>
</evidence>
<name>A0A9P9GQ99_FUSSL</name>
<dbReference type="PANTHER" id="PTHR45658">
    <property type="entry name" value="GATA TRANSCRIPTION FACTOR"/>
    <property type="match status" value="1"/>
</dbReference>
<feature type="compositionally biased region" description="Basic and acidic residues" evidence="5">
    <location>
        <begin position="247"/>
        <end position="265"/>
    </location>
</feature>
<dbReference type="PROSITE" id="PS50114">
    <property type="entry name" value="GATA_ZN_FINGER_2"/>
    <property type="match status" value="1"/>
</dbReference>
<dbReference type="OrthoDB" id="2162994at2759"/>
<feature type="compositionally biased region" description="Basic residues" evidence="5">
    <location>
        <begin position="319"/>
        <end position="333"/>
    </location>
</feature>
<keyword evidence="3" id="KW-0862">Zinc</keyword>
<dbReference type="CDD" id="cd00202">
    <property type="entry name" value="ZnF_GATA"/>
    <property type="match status" value="1"/>
</dbReference>
<feature type="non-terminal residue" evidence="7">
    <location>
        <position position="344"/>
    </location>
</feature>
<gene>
    <name evidence="7" type="ORF">B0J15DRAFT_403527</name>
</gene>
<keyword evidence="2 4" id="KW-0863">Zinc-finger</keyword>
<feature type="region of interest" description="Disordered" evidence="5">
    <location>
        <begin position="62"/>
        <end position="85"/>
    </location>
</feature>
<dbReference type="InterPro" id="IPR051140">
    <property type="entry name" value="GATA_TF"/>
</dbReference>
<dbReference type="InterPro" id="IPR013088">
    <property type="entry name" value="Znf_NHR/GATA"/>
</dbReference>
<evidence type="ECO:0000256" key="1">
    <source>
        <dbReference type="ARBA" id="ARBA00022723"/>
    </source>
</evidence>
<dbReference type="InterPro" id="IPR000679">
    <property type="entry name" value="Znf_GATA"/>
</dbReference>
<dbReference type="GO" id="GO:0043565">
    <property type="term" value="F:sequence-specific DNA binding"/>
    <property type="evidence" value="ECO:0007669"/>
    <property type="project" value="InterPro"/>
</dbReference>
<feature type="domain" description="GATA-type" evidence="6">
    <location>
        <begin position="275"/>
        <end position="312"/>
    </location>
</feature>
<dbReference type="Gene3D" id="3.30.50.10">
    <property type="entry name" value="Erythroid Transcription Factor GATA-1, subunit A"/>
    <property type="match status" value="1"/>
</dbReference>
<evidence type="ECO:0000256" key="5">
    <source>
        <dbReference type="SAM" id="MobiDB-lite"/>
    </source>
</evidence>
<evidence type="ECO:0000259" key="6">
    <source>
        <dbReference type="PROSITE" id="PS50114"/>
    </source>
</evidence>
<dbReference type="GO" id="GO:0006355">
    <property type="term" value="P:regulation of DNA-templated transcription"/>
    <property type="evidence" value="ECO:0007669"/>
    <property type="project" value="InterPro"/>
</dbReference>
<evidence type="ECO:0000256" key="2">
    <source>
        <dbReference type="ARBA" id="ARBA00022771"/>
    </source>
</evidence>
<organism evidence="7 8">
    <name type="scientific">Fusarium solani</name>
    <name type="common">Filamentous fungus</name>
    <dbReference type="NCBI Taxonomy" id="169388"/>
    <lineage>
        <taxon>Eukaryota</taxon>
        <taxon>Fungi</taxon>
        <taxon>Dikarya</taxon>
        <taxon>Ascomycota</taxon>
        <taxon>Pezizomycotina</taxon>
        <taxon>Sordariomycetes</taxon>
        <taxon>Hypocreomycetidae</taxon>
        <taxon>Hypocreales</taxon>
        <taxon>Nectriaceae</taxon>
        <taxon>Fusarium</taxon>
        <taxon>Fusarium solani species complex</taxon>
    </lineage>
</organism>
<dbReference type="GO" id="GO:0008270">
    <property type="term" value="F:zinc ion binding"/>
    <property type="evidence" value="ECO:0007669"/>
    <property type="project" value="UniProtKB-KW"/>
</dbReference>
<dbReference type="AlphaFoldDB" id="A0A9P9GQ99"/>
<keyword evidence="1" id="KW-0479">Metal-binding</keyword>
<dbReference type="Proteomes" id="UP000736672">
    <property type="component" value="Unassembled WGS sequence"/>
</dbReference>
<dbReference type="Pfam" id="PF00320">
    <property type="entry name" value="GATA"/>
    <property type="match status" value="1"/>
</dbReference>
<keyword evidence="8" id="KW-1185">Reference proteome</keyword>
<sequence length="344" mass="38413">LPSIREVILSANLAPFLPTPATDKPGAPVPPIYIGTERHRSPHALHSPLSFIHPEHALLRSNSPKLPFKTGPSLAPDRPLSTPSRSNIPPHFNWQYGYRPPPPSAPPVPHQLAQPPPGHMSVPFHNVSPRPAISPHVPRLYDPWQAPPSKRTLDSARNRYNGTVNEHFESWSYQDWPNFENLCLEIGVLSRAILNFAAAGRLPTEQEFSDMLRDVKLIDRHLHQVKDLVQVSTQDERARGGAITKSPCEEGHDLLPPRNGIEGRKQQKPAVAQGECDRCGTTDTPQWRRGPGGDRTLCNACGLINLRSGRNRQPEAGGIRRRTTRELRRGRKRAWAEEFSSSVE</sequence>
<feature type="region of interest" description="Disordered" evidence="5">
    <location>
        <begin position="309"/>
        <end position="344"/>
    </location>
</feature>
<evidence type="ECO:0000313" key="7">
    <source>
        <dbReference type="EMBL" id="KAH7243754.1"/>
    </source>
</evidence>
<comment type="caution">
    <text evidence="7">The sequence shown here is derived from an EMBL/GenBank/DDBJ whole genome shotgun (WGS) entry which is preliminary data.</text>
</comment>